<name>A0A4Y2F8W8_ARAVE</name>
<keyword evidence="2" id="KW-1185">Reference proteome</keyword>
<gene>
    <name evidence="1" type="ORF">AVEN_221231_1</name>
</gene>
<dbReference type="EMBL" id="BGPR01000802">
    <property type="protein sequence ID" value="GBM36064.1"/>
    <property type="molecule type" value="Genomic_DNA"/>
</dbReference>
<evidence type="ECO:0000313" key="2">
    <source>
        <dbReference type="Proteomes" id="UP000499080"/>
    </source>
</evidence>
<accession>A0A4Y2F8W8</accession>
<protein>
    <submittedName>
        <fullName evidence="1">Uncharacterized protein</fullName>
    </submittedName>
</protein>
<sequence>TCFPASEI</sequence>
<proteinExistence type="predicted"/>
<feature type="non-terminal residue" evidence="1">
    <location>
        <position position="8"/>
    </location>
</feature>
<evidence type="ECO:0000313" key="1">
    <source>
        <dbReference type="EMBL" id="GBM36064.1"/>
    </source>
</evidence>
<feature type="non-terminal residue" evidence="1">
    <location>
        <position position="1"/>
    </location>
</feature>
<dbReference type="Proteomes" id="UP000499080">
    <property type="component" value="Unassembled WGS sequence"/>
</dbReference>
<organism evidence="1 2">
    <name type="scientific">Araneus ventricosus</name>
    <name type="common">Orbweaver spider</name>
    <name type="synonym">Epeira ventricosa</name>
    <dbReference type="NCBI Taxonomy" id="182803"/>
    <lineage>
        <taxon>Eukaryota</taxon>
        <taxon>Metazoa</taxon>
        <taxon>Ecdysozoa</taxon>
        <taxon>Arthropoda</taxon>
        <taxon>Chelicerata</taxon>
        <taxon>Arachnida</taxon>
        <taxon>Araneae</taxon>
        <taxon>Araneomorphae</taxon>
        <taxon>Entelegynae</taxon>
        <taxon>Araneoidea</taxon>
        <taxon>Araneidae</taxon>
        <taxon>Araneus</taxon>
    </lineage>
</organism>
<comment type="caution">
    <text evidence="1">The sequence shown here is derived from an EMBL/GenBank/DDBJ whole genome shotgun (WGS) entry which is preliminary data.</text>
</comment>
<reference evidence="1 2" key="1">
    <citation type="journal article" date="2019" name="Sci. Rep.">
        <title>Orb-weaving spider Araneus ventricosus genome elucidates the spidroin gene catalogue.</title>
        <authorList>
            <person name="Kono N."/>
            <person name="Nakamura H."/>
            <person name="Ohtoshi R."/>
            <person name="Moran D.A.P."/>
            <person name="Shinohara A."/>
            <person name="Yoshida Y."/>
            <person name="Fujiwara M."/>
            <person name="Mori M."/>
            <person name="Tomita M."/>
            <person name="Arakawa K."/>
        </authorList>
    </citation>
    <scope>NUCLEOTIDE SEQUENCE [LARGE SCALE GENOMIC DNA]</scope>
</reference>